<dbReference type="GO" id="GO:0016052">
    <property type="term" value="P:carbohydrate catabolic process"/>
    <property type="evidence" value="ECO:0007669"/>
    <property type="project" value="InterPro"/>
</dbReference>
<keyword evidence="7" id="KW-0106">Calcium</keyword>
<dbReference type="AlphaFoldDB" id="A0A3M7DJ17"/>
<dbReference type="SUPFAM" id="SSF51011">
    <property type="entry name" value="Glycosyl hydrolase domain"/>
    <property type="match status" value="1"/>
</dbReference>
<comment type="cofactor">
    <cofactor evidence="2">
        <name>Ca(2+)</name>
        <dbReference type="ChEBI" id="CHEBI:29108"/>
    </cofactor>
</comment>
<evidence type="ECO:0000256" key="4">
    <source>
        <dbReference type="ARBA" id="ARBA00012595"/>
    </source>
</evidence>
<dbReference type="Gene3D" id="3.20.20.80">
    <property type="entry name" value="Glycosidases"/>
    <property type="match status" value="1"/>
</dbReference>
<dbReference type="PANTHER" id="PTHR10357:SF218">
    <property type="entry name" value="ALPHA-AMYLASE"/>
    <property type="match status" value="1"/>
</dbReference>
<dbReference type="Gene3D" id="2.60.40.1180">
    <property type="entry name" value="Golgi alpha-mannosidase II"/>
    <property type="match status" value="1"/>
</dbReference>
<evidence type="ECO:0000256" key="8">
    <source>
        <dbReference type="ARBA" id="ARBA00023157"/>
    </source>
</evidence>
<evidence type="ECO:0000256" key="10">
    <source>
        <dbReference type="ARBA" id="ARBA00023277"/>
    </source>
</evidence>
<dbReference type="InterPro" id="IPR013780">
    <property type="entry name" value="Glyco_hydro_b"/>
</dbReference>
<keyword evidence="12" id="KW-0472">Membrane</keyword>
<dbReference type="GO" id="GO:0004556">
    <property type="term" value="F:alpha-amylase activity"/>
    <property type="evidence" value="ECO:0007669"/>
    <property type="project" value="UniProtKB-EC"/>
</dbReference>
<organism evidence="14 15">
    <name type="scientific">Hortaea werneckii</name>
    <name type="common">Black yeast</name>
    <name type="synonym">Cladosporium werneckii</name>
    <dbReference type="NCBI Taxonomy" id="91943"/>
    <lineage>
        <taxon>Eukaryota</taxon>
        <taxon>Fungi</taxon>
        <taxon>Dikarya</taxon>
        <taxon>Ascomycota</taxon>
        <taxon>Pezizomycotina</taxon>
        <taxon>Dothideomycetes</taxon>
        <taxon>Dothideomycetidae</taxon>
        <taxon>Mycosphaerellales</taxon>
        <taxon>Teratosphaeriaceae</taxon>
        <taxon>Hortaea</taxon>
    </lineage>
</organism>
<keyword evidence="6" id="KW-0378">Hydrolase</keyword>
<gene>
    <name evidence="14" type="ORF">D0863_10124</name>
</gene>
<keyword evidence="5" id="KW-0479">Metal-binding</keyword>
<dbReference type="Pfam" id="PF00128">
    <property type="entry name" value="Alpha-amylase"/>
    <property type="match status" value="1"/>
</dbReference>
<evidence type="ECO:0000256" key="5">
    <source>
        <dbReference type="ARBA" id="ARBA00022723"/>
    </source>
</evidence>
<evidence type="ECO:0000313" key="15">
    <source>
        <dbReference type="Proteomes" id="UP000269276"/>
    </source>
</evidence>
<feature type="transmembrane region" description="Helical" evidence="12">
    <location>
        <begin position="593"/>
        <end position="616"/>
    </location>
</feature>
<reference evidence="14 15" key="1">
    <citation type="journal article" date="2018" name="BMC Genomics">
        <title>Genomic evidence for intraspecific hybridization in a clonal and extremely halotolerant yeast.</title>
        <authorList>
            <person name="Gostincar C."/>
            <person name="Stajich J.E."/>
            <person name="Zupancic J."/>
            <person name="Zalar P."/>
            <person name="Gunde-Cimerman N."/>
        </authorList>
    </citation>
    <scope>NUCLEOTIDE SEQUENCE [LARGE SCALE GENOMIC DNA]</scope>
    <source>
        <strain evidence="14 15">EXF-2682</strain>
    </source>
</reference>
<keyword evidence="11" id="KW-0326">Glycosidase</keyword>
<evidence type="ECO:0000256" key="9">
    <source>
        <dbReference type="ARBA" id="ARBA00023180"/>
    </source>
</evidence>
<dbReference type="SUPFAM" id="SSF51445">
    <property type="entry name" value="(Trans)glycosidases"/>
    <property type="match status" value="1"/>
</dbReference>
<keyword evidence="10" id="KW-0119">Carbohydrate metabolism</keyword>
<evidence type="ECO:0000259" key="13">
    <source>
        <dbReference type="SMART" id="SM00642"/>
    </source>
</evidence>
<dbReference type="GO" id="GO:0005509">
    <property type="term" value="F:calcium ion binding"/>
    <property type="evidence" value="ECO:0007669"/>
    <property type="project" value="InterPro"/>
</dbReference>
<dbReference type="InterPro" id="IPR006047">
    <property type="entry name" value="GH13_cat_dom"/>
</dbReference>
<dbReference type="FunFam" id="3.20.20.80:FF:000120">
    <property type="entry name" value="Alpha-amylase A"/>
    <property type="match status" value="1"/>
</dbReference>
<evidence type="ECO:0000256" key="1">
    <source>
        <dbReference type="ARBA" id="ARBA00000548"/>
    </source>
</evidence>
<dbReference type="InterPro" id="IPR015340">
    <property type="entry name" value="A_amylase_C_dom"/>
</dbReference>
<comment type="similarity">
    <text evidence="3">Belongs to the glycosyl hydrolase 13 family.</text>
</comment>
<name>A0A3M7DJ17_HORWE</name>
<keyword evidence="12" id="KW-1133">Transmembrane helix</keyword>
<sequence>MRPINSSSISSSSMSLFAMPAGVLTTLATTLLLSLAGVGSGASLDEWRSRSIYQVMTDRFAPSENAPFYMGTCHTELGVYCGGTWRGIKDNLDYIQGMNFDAIWISPIVAQLPQVTQDGSAYAGYWQQDLYTLNAKFGTLDELHELMDEVHRRGMFFMMDVVPNHMAYSGHHEDVQYEVLNPFNEKSYYHPYCPMDYSGDNLTALEDCWLGSEYVPLCDLDTESDSVRDELNKWIGEMAANHSIDGLRIDAGANVNPSFFPGFMESAGMFGTAEVYLSNETDACEWQKPIGSLINYPLYWKIVYAFKDSKGSIDELSEMIESERKYCTDTTALTTFSENHDVARFANYTDDISRAKNVNAFVILNDGIPIVYQGQEQHFRGGTNPYTNREVLWEAGFDIFAPLYQQIAALNTLRKHVYSVSGDKYGKVYTDVLKHDDHTIILQKGEKGKQVLTILTNSGEDGDDNDVSFDSGYSSGASLTDILTCNTVSVGNGGSVKVTLKGGEPIVLFSTDALKGSTLCGTDGDRWGKNEKITSTQVTTKTTTTVSAGSTITTPVEATMPVVKPTQDYGYGGGSTASATALAVPASSIDARLVGSFAAVVVVFTSGFAGVLLGLAG</sequence>
<proteinExistence type="inferred from homology"/>
<dbReference type="EC" id="3.2.1.1" evidence="4"/>
<dbReference type="PANTHER" id="PTHR10357">
    <property type="entry name" value="ALPHA-AMYLASE FAMILY MEMBER"/>
    <property type="match status" value="1"/>
</dbReference>
<dbReference type="CDD" id="cd11319">
    <property type="entry name" value="AmyAc_euk_AmyA"/>
    <property type="match status" value="1"/>
</dbReference>
<protein>
    <recommendedName>
        <fullName evidence="4">alpha-amylase</fullName>
        <ecNumber evidence="4">3.2.1.1</ecNumber>
    </recommendedName>
</protein>
<dbReference type="EMBL" id="QWIP01000427">
    <property type="protein sequence ID" value="RMY64017.1"/>
    <property type="molecule type" value="Genomic_DNA"/>
</dbReference>
<dbReference type="SMART" id="SM00642">
    <property type="entry name" value="Aamy"/>
    <property type="match status" value="1"/>
</dbReference>
<evidence type="ECO:0000256" key="6">
    <source>
        <dbReference type="ARBA" id="ARBA00022801"/>
    </source>
</evidence>
<accession>A0A3M7DJ17</accession>
<dbReference type="Proteomes" id="UP000269276">
    <property type="component" value="Unassembled WGS sequence"/>
</dbReference>
<evidence type="ECO:0000256" key="2">
    <source>
        <dbReference type="ARBA" id="ARBA00001913"/>
    </source>
</evidence>
<comment type="caution">
    <text evidence="14">The sequence shown here is derived from an EMBL/GenBank/DDBJ whole genome shotgun (WGS) entry which is preliminary data.</text>
</comment>
<feature type="domain" description="Glycosyl hydrolase family 13 catalytic" evidence="13">
    <location>
        <begin position="54"/>
        <end position="414"/>
    </location>
</feature>
<evidence type="ECO:0000256" key="12">
    <source>
        <dbReference type="SAM" id="Phobius"/>
    </source>
</evidence>
<dbReference type="OrthoDB" id="204980at2759"/>
<dbReference type="InterPro" id="IPR017853">
    <property type="entry name" value="GH"/>
</dbReference>
<evidence type="ECO:0000256" key="3">
    <source>
        <dbReference type="ARBA" id="ARBA00008061"/>
    </source>
</evidence>
<evidence type="ECO:0000313" key="14">
    <source>
        <dbReference type="EMBL" id="RMY64017.1"/>
    </source>
</evidence>
<evidence type="ECO:0000256" key="11">
    <source>
        <dbReference type="ARBA" id="ARBA00023295"/>
    </source>
</evidence>
<dbReference type="VEuPathDB" id="FungiDB:BTJ68_06254"/>
<keyword evidence="12" id="KW-0812">Transmembrane</keyword>
<evidence type="ECO:0000256" key="7">
    <source>
        <dbReference type="ARBA" id="ARBA00022837"/>
    </source>
</evidence>
<dbReference type="Pfam" id="PF09260">
    <property type="entry name" value="A_amylase_dom_C"/>
    <property type="match status" value="1"/>
</dbReference>
<keyword evidence="8" id="KW-1015">Disulfide bond</keyword>
<keyword evidence="9" id="KW-0325">Glycoprotein</keyword>
<comment type="catalytic activity">
    <reaction evidence="1">
        <text>Endohydrolysis of (1-&gt;4)-alpha-D-glucosidic linkages in polysaccharides containing three or more (1-&gt;4)-alpha-linked D-glucose units.</text>
        <dbReference type="EC" id="3.2.1.1"/>
    </reaction>
</comment>